<accession>A0A1H3J8D6</accession>
<name>A0A1H3J8D6_9RHOB</name>
<dbReference type="AlphaFoldDB" id="A0A1H3J8D6"/>
<reference evidence="2 3" key="1">
    <citation type="submission" date="2016-10" db="EMBL/GenBank/DDBJ databases">
        <authorList>
            <person name="de Groot N.N."/>
        </authorList>
    </citation>
    <scope>NUCLEOTIDE SEQUENCE [LARGE SCALE GENOMIC DNA]</scope>
    <source>
        <strain evidence="2 3">DSM 26880</strain>
    </source>
</reference>
<evidence type="ECO:0000256" key="1">
    <source>
        <dbReference type="SAM" id="SignalP"/>
    </source>
</evidence>
<dbReference type="EMBL" id="FNPF01000006">
    <property type="protein sequence ID" value="SDY35688.1"/>
    <property type="molecule type" value="Genomic_DNA"/>
</dbReference>
<proteinExistence type="predicted"/>
<feature type="signal peptide" evidence="1">
    <location>
        <begin position="1"/>
        <end position="28"/>
    </location>
</feature>
<dbReference type="Proteomes" id="UP000199286">
    <property type="component" value="Unassembled WGS sequence"/>
</dbReference>
<protein>
    <submittedName>
        <fullName evidence="2">Uncharacterized protein</fullName>
    </submittedName>
</protein>
<keyword evidence="1" id="KW-0732">Signal</keyword>
<dbReference type="STRING" id="321339.SAMN05444340_10691"/>
<organism evidence="2 3">
    <name type="scientific">Citreimonas salinaria</name>
    <dbReference type="NCBI Taxonomy" id="321339"/>
    <lineage>
        <taxon>Bacteria</taxon>
        <taxon>Pseudomonadati</taxon>
        <taxon>Pseudomonadota</taxon>
        <taxon>Alphaproteobacteria</taxon>
        <taxon>Rhodobacterales</taxon>
        <taxon>Roseobacteraceae</taxon>
        <taxon>Citreimonas</taxon>
    </lineage>
</organism>
<dbReference type="RefSeq" id="WP_177177867.1">
    <property type="nucleotide sequence ID" value="NZ_FNPF01000006.1"/>
</dbReference>
<evidence type="ECO:0000313" key="3">
    <source>
        <dbReference type="Proteomes" id="UP000199286"/>
    </source>
</evidence>
<evidence type="ECO:0000313" key="2">
    <source>
        <dbReference type="EMBL" id="SDY35688.1"/>
    </source>
</evidence>
<keyword evidence="3" id="KW-1185">Reference proteome</keyword>
<sequence length="140" mass="14918">MSTTVRSLRSGVAAFVAGLVLATHGAAAQERPLVIDAATGEAMRVDGLSDSAMARLKGGGEVIASTQSGGRMVLRGEIYRPGIWTDPDGCQHWVMDDGSEGYMAPILQRNGMPVCNGGPRAQTEQFVIRKYDVPYSGKYK</sequence>
<feature type="chain" id="PRO_5011707968" evidence="1">
    <location>
        <begin position="29"/>
        <end position="140"/>
    </location>
</feature>
<gene>
    <name evidence="2" type="ORF">SAMN05444340_10691</name>
</gene>